<reference evidence="1" key="1">
    <citation type="submission" date="2021-05" db="EMBL/GenBank/DDBJ databases">
        <authorList>
            <person name="Alioto T."/>
            <person name="Alioto T."/>
            <person name="Gomez Garrido J."/>
        </authorList>
    </citation>
    <scope>NUCLEOTIDE SEQUENCE</scope>
</reference>
<name>A0A8D9F5G4_9HEMI</name>
<dbReference type="AlphaFoldDB" id="A0A8D9F5G4"/>
<accession>A0A8D9F5G4</accession>
<organism evidence="1">
    <name type="scientific">Cacopsylla melanoneura</name>
    <dbReference type="NCBI Taxonomy" id="428564"/>
    <lineage>
        <taxon>Eukaryota</taxon>
        <taxon>Metazoa</taxon>
        <taxon>Ecdysozoa</taxon>
        <taxon>Arthropoda</taxon>
        <taxon>Hexapoda</taxon>
        <taxon>Insecta</taxon>
        <taxon>Pterygota</taxon>
        <taxon>Neoptera</taxon>
        <taxon>Paraneoptera</taxon>
        <taxon>Hemiptera</taxon>
        <taxon>Sternorrhyncha</taxon>
        <taxon>Psylloidea</taxon>
        <taxon>Psyllidae</taxon>
        <taxon>Psyllinae</taxon>
        <taxon>Cacopsylla</taxon>
    </lineage>
</organism>
<dbReference type="EMBL" id="HBUF01607683">
    <property type="protein sequence ID" value="CAG6777956.1"/>
    <property type="molecule type" value="Transcribed_RNA"/>
</dbReference>
<proteinExistence type="predicted"/>
<dbReference type="EMBL" id="HBUF01607679">
    <property type="protein sequence ID" value="CAG6777937.1"/>
    <property type="molecule type" value="Transcribed_RNA"/>
</dbReference>
<protein>
    <submittedName>
        <fullName evidence="1">Uncharacterized protein</fullName>
    </submittedName>
</protein>
<evidence type="ECO:0000313" key="1">
    <source>
        <dbReference type="EMBL" id="CAG6777956.1"/>
    </source>
</evidence>
<sequence>MSECVQPEQRAEFKFHPARKILLRANLRNFGFILDFTVPISVKFQPIFKSLFKLFLDRYLTIRRKEDSDYVEKFFLSRCQMKIRVCFVVLCVANPSNQIEDEKFMKPGFIRLVAYLRVLLLKHWNNMKTQKKLKSGLLLMSCSFVGSVSL</sequence>